<comment type="caution">
    <text evidence="2">The sequence shown here is derived from an EMBL/GenBank/DDBJ whole genome shotgun (WGS) entry which is preliminary data.</text>
</comment>
<dbReference type="EMBL" id="JBHUDG010000050">
    <property type="protein sequence ID" value="MFD1631789.1"/>
    <property type="molecule type" value="Genomic_DNA"/>
</dbReference>
<evidence type="ECO:0000313" key="3">
    <source>
        <dbReference type="Proteomes" id="UP001597118"/>
    </source>
</evidence>
<dbReference type="GO" id="GO:0016787">
    <property type="term" value="F:hydrolase activity"/>
    <property type="evidence" value="ECO:0007669"/>
    <property type="project" value="UniProtKB-KW"/>
</dbReference>
<organism evidence="2 3">
    <name type="scientific">Pseudopedobacter beijingensis</name>
    <dbReference type="NCBI Taxonomy" id="1207056"/>
    <lineage>
        <taxon>Bacteria</taxon>
        <taxon>Pseudomonadati</taxon>
        <taxon>Bacteroidota</taxon>
        <taxon>Sphingobacteriia</taxon>
        <taxon>Sphingobacteriales</taxon>
        <taxon>Sphingobacteriaceae</taxon>
        <taxon>Pseudopedobacter</taxon>
    </lineage>
</organism>
<evidence type="ECO:0000313" key="2">
    <source>
        <dbReference type="EMBL" id="MFD1631789.1"/>
    </source>
</evidence>
<dbReference type="Gene3D" id="3.40.50.1820">
    <property type="entry name" value="alpha/beta hydrolase"/>
    <property type="match status" value="1"/>
</dbReference>
<feature type="domain" description="Peptidase S9 prolyl oligopeptidase catalytic" evidence="1">
    <location>
        <begin position="209"/>
        <end position="293"/>
    </location>
</feature>
<protein>
    <submittedName>
        <fullName evidence="2">Dienelactone hydrolase family protein</fullName>
        <ecNumber evidence="2">3.1.-.-</ecNumber>
    </submittedName>
</protein>
<dbReference type="Pfam" id="PF00326">
    <property type="entry name" value="Peptidase_S9"/>
    <property type="match status" value="1"/>
</dbReference>
<gene>
    <name evidence="2" type="ORF">ACFSAH_18085</name>
</gene>
<name>A0ABW4IIC8_9SPHI</name>
<accession>A0ABW4IIC8</accession>
<proteinExistence type="predicted"/>
<dbReference type="RefSeq" id="WP_379664155.1">
    <property type="nucleotide sequence ID" value="NZ_JBHUDG010000050.1"/>
</dbReference>
<dbReference type="EC" id="3.1.-.-" evidence="2"/>
<keyword evidence="3" id="KW-1185">Reference proteome</keyword>
<dbReference type="InterPro" id="IPR029058">
    <property type="entry name" value="AB_hydrolase_fold"/>
</dbReference>
<sequence length="378" mass="43757">MKSKTIILLLLLGVFPFLTKGQKIGKEDVWHKISPFFLPDFEFLDVYGKYRPLLRFYNGDTVVTKKDWYKRRTEIESQWHRMMGKWPPFIKKQKMEVLETTQRTGFVQYRIRFNWTPNEKTIAYLLVPEGKGKRPAVITTFYEPESAIGLGKSNRDFAYQLTKRGYVTLSIGTAEASKAKTYSIYYPSIEKAEVEPLSMLAYAAGNAWYILSDLPYVDNKKIGIMGHSFGGKWAMFASCFFDKFACGVWSDPGVVFDETKAGAVNYWEPWYLGYYQPPWKNTWRKKGNIAGAEGSYPQLLRHGYDLHEVMALMAPRPFLVSGGSSDPIERWVALNHVIQVNKLLGYENRVAMTNRSEHSPNRDSNEQAYLFFDYFLKK</sequence>
<evidence type="ECO:0000259" key="1">
    <source>
        <dbReference type="Pfam" id="PF00326"/>
    </source>
</evidence>
<dbReference type="Proteomes" id="UP001597118">
    <property type="component" value="Unassembled WGS sequence"/>
</dbReference>
<reference evidence="3" key="1">
    <citation type="journal article" date="2019" name="Int. J. Syst. Evol. Microbiol.">
        <title>The Global Catalogue of Microorganisms (GCM) 10K type strain sequencing project: providing services to taxonomists for standard genome sequencing and annotation.</title>
        <authorList>
            <consortium name="The Broad Institute Genomics Platform"/>
            <consortium name="The Broad Institute Genome Sequencing Center for Infectious Disease"/>
            <person name="Wu L."/>
            <person name="Ma J."/>
        </authorList>
    </citation>
    <scope>NUCLEOTIDE SEQUENCE [LARGE SCALE GENOMIC DNA]</scope>
    <source>
        <strain evidence="3">CCUG 53762</strain>
    </source>
</reference>
<keyword evidence="2" id="KW-0378">Hydrolase</keyword>
<dbReference type="SUPFAM" id="SSF53474">
    <property type="entry name" value="alpha/beta-Hydrolases"/>
    <property type="match status" value="1"/>
</dbReference>
<dbReference type="InterPro" id="IPR001375">
    <property type="entry name" value="Peptidase_S9_cat"/>
</dbReference>